<evidence type="ECO:0000259" key="10">
    <source>
        <dbReference type="PROSITE" id="PS50885"/>
    </source>
</evidence>
<evidence type="ECO:0000259" key="9">
    <source>
        <dbReference type="PROSITE" id="PS50109"/>
    </source>
</evidence>
<dbReference type="InterPro" id="IPR003660">
    <property type="entry name" value="HAMP_dom"/>
</dbReference>
<dbReference type="Gene3D" id="6.10.340.10">
    <property type="match status" value="1"/>
</dbReference>
<comment type="catalytic activity">
    <reaction evidence="1">
        <text>ATP + protein L-histidine = ADP + protein N-phospho-L-histidine.</text>
        <dbReference type="EC" id="2.7.13.3"/>
    </reaction>
</comment>
<dbReference type="PANTHER" id="PTHR24421:SF58">
    <property type="entry name" value="SIGNAL TRANSDUCTION HISTIDINE-PROTEIN KINASE_PHOSPHATASE UHPB"/>
    <property type="match status" value="1"/>
</dbReference>
<dbReference type="CDD" id="cd06225">
    <property type="entry name" value="HAMP"/>
    <property type="match status" value="1"/>
</dbReference>
<keyword evidence="6" id="KW-0418">Kinase</keyword>
<feature type="domain" description="HAMP" evidence="10">
    <location>
        <begin position="162"/>
        <end position="214"/>
    </location>
</feature>
<dbReference type="InterPro" id="IPR011712">
    <property type="entry name" value="Sig_transdc_His_kin_sub3_dim/P"/>
</dbReference>
<evidence type="ECO:0000256" key="1">
    <source>
        <dbReference type="ARBA" id="ARBA00000085"/>
    </source>
</evidence>
<proteinExistence type="predicted"/>
<protein>
    <recommendedName>
        <fullName evidence="3">histidine kinase</fullName>
        <ecNumber evidence="3">2.7.13.3</ecNumber>
    </recommendedName>
</protein>
<dbReference type="SMART" id="SM00304">
    <property type="entry name" value="HAMP"/>
    <property type="match status" value="1"/>
</dbReference>
<keyword evidence="7" id="KW-0902">Two-component regulatory system</keyword>
<dbReference type="Pfam" id="PF00672">
    <property type="entry name" value="HAMP"/>
    <property type="match status" value="1"/>
</dbReference>
<sequence length="428" mass="45432">MSTVTLKGRILLWVGVVNALVFIAAGAVLLLNAKFAVRTEVLAARDSAVALIQSSLAAGAQTGLAGLAQPRHVRILLPDGPAPDAAPATIDTDAAPDWFLRWVAPEIAPVEIIPPQGAAGRILVLAEPHDEAAEVWEDMTALCVVWGLAALVQMALLALIVGQALRPLQRLNSVLGALEAGDLSARAGGVGTAELAPMARRIDALAETLAMEQQSRRQIARRLLDARDSERRQIARDLHDELGPRLFGLTVAADAIARADLPEQKPHLDTILSHVDSIRSINRRVMAAVRPVTLDRMALPDVVRDLVGDLVDLHRNVQIDLSVAPDLPQGGESIALTIYRAIQEGVTNALRHGGAGHVQICLQRALHDQKEAIRLVLRDDGRGLAQGWRKGSGLMGMGERAEAIGGQFGVTDRPGGGVELGLLLPVAA</sequence>
<evidence type="ECO:0000313" key="11">
    <source>
        <dbReference type="EMBL" id="QWK92216.1"/>
    </source>
</evidence>
<evidence type="ECO:0000256" key="5">
    <source>
        <dbReference type="ARBA" id="ARBA00022679"/>
    </source>
</evidence>
<keyword evidence="5" id="KW-0808">Transferase</keyword>
<dbReference type="Pfam" id="PF07730">
    <property type="entry name" value="HisKA_3"/>
    <property type="match status" value="1"/>
</dbReference>
<evidence type="ECO:0000256" key="3">
    <source>
        <dbReference type="ARBA" id="ARBA00012438"/>
    </source>
</evidence>
<dbReference type="InterPro" id="IPR005467">
    <property type="entry name" value="His_kinase_dom"/>
</dbReference>
<dbReference type="PANTHER" id="PTHR24421">
    <property type="entry name" value="NITRATE/NITRITE SENSOR PROTEIN NARX-RELATED"/>
    <property type="match status" value="1"/>
</dbReference>
<keyword evidence="4" id="KW-0597">Phosphoprotein</keyword>
<dbReference type="EC" id="2.7.13.3" evidence="3"/>
<name>A0A975PBR0_9RHOB</name>
<evidence type="ECO:0000256" key="4">
    <source>
        <dbReference type="ARBA" id="ARBA00022553"/>
    </source>
</evidence>
<dbReference type="AlphaFoldDB" id="A0A975PBR0"/>
<feature type="transmembrane region" description="Helical" evidence="8">
    <location>
        <begin position="139"/>
        <end position="161"/>
    </location>
</feature>
<dbReference type="EMBL" id="CP076362">
    <property type="protein sequence ID" value="QWK92216.1"/>
    <property type="molecule type" value="Genomic_DNA"/>
</dbReference>
<comment type="subcellular location">
    <subcellularLocation>
        <location evidence="2">Membrane</location>
    </subcellularLocation>
</comment>
<geneLocation type="plasmid" evidence="11 12">
    <name>p1</name>
</geneLocation>
<dbReference type="PROSITE" id="PS50885">
    <property type="entry name" value="HAMP"/>
    <property type="match status" value="1"/>
</dbReference>
<dbReference type="Gene3D" id="3.30.565.10">
    <property type="entry name" value="Histidine kinase-like ATPase, C-terminal domain"/>
    <property type="match status" value="1"/>
</dbReference>
<keyword evidence="11" id="KW-0614">Plasmid</keyword>
<keyword evidence="8" id="KW-0472">Membrane</keyword>
<evidence type="ECO:0000256" key="8">
    <source>
        <dbReference type="SAM" id="Phobius"/>
    </source>
</evidence>
<dbReference type="InterPro" id="IPR036890">
    <property type="entry name" value="HATPase_C_sf"/>
</dbReference>
<dbReference type="SUPFAM" id="SSF55874">
    <property type="entry name" value="ATPase domain of HSP90 chaperone/DNA topoisomerase II/histidine kinase"/>
    <property type="match status" value="1"/>
</dbReference>
<accession>A0A975PBR0</accession>
<dbReference type="InterPro" id="IPR003594">
    <property type="entry name" value="HATPase_dom"/>
</dbReference>
<gene>
    <name evidence="11" type="ORF">KM031_18140</name>
</gene>
<dbReference type="KEGG" id="gfu:KM031_18140"/>
<dbReference type="RefSeq" id="WP_215505106.1">
    <property type="nucleotide sequence ID" value="NZ_CP076362.1"/>
</dbReference>
<evidence type="ECO:0000256" key="7">
    <source>
        <dbReference type="ARBA" id="ARBA00023012"/>
    </source>
</evidence>
<evidence type="ECO:0000256" key="2">
    <source>
        <dbReference type="ARBA" id="ARBA00004370"/>
    </source>
</evidence>
<keyword evidence="8" id="KW-1133">Transmembrane helix</keyword>
<dbReference type="GO" id="GO:0046983">
    <property type="term" value="F:protein dimerization activity"/>
    <property type="evidence" value="ECO:0007669"/>
    <property type="project" value="InterPro"/>
</dbReference>
<dbReference type="PROSITE" id="PS50109">
    <property type="entry name" value="HIS_KIN"/>
    <property type="match status" value="1"/>
</dbReference>
<dbReference type="Pfam" id="PF02518">
    <property type="entry name" value="HATPase_c"/>
    <property type="match status" value="1"/>
</dbReference>
<dbReference type="Proteomes" id="UP000679352">
    <property type="component" value="Plasmid p1"/>
</dbReference>
<evidence type="ECO:0000313" key="12">
    <source>
        <dbReference type="Proteomes" id="UP000679352"/>
    </source>
</evidence>
<organism evidence="11 12">
    <name type="scientific">Gemmobacter fulvus</name>
    <dbReference type="NCBI Taxonomy" id="2840474"/>
    <lineage>
        <taxon>Bacteria</taxon>
        <taxon>Pseudomonadati</taxon>
        <taxon>Pseudomonadota</taxon>
        <taxon>Alphaproteobacteria</taxon>
        <taxon>Rhodobacterales</taxon>
        <taxon>Paracoccaceae</taxon>
        <taxon>Gemmobacter</taxon>
    </lineage>
</organism>
<dbReference type="GO" id="GO:0016020">
    <property type="term" value="C:membrane"/>
    <property type="evidence" value="ECO:0007669"/>
    <property type="project" value="UniProtKB-SubCell"/>
</dbReference>
<evidence type="ECO:0000256" key="6">
    <source>
        <dbReference type="ARBA" id="ARBA00022777"/>
    </source>
</evidence>
<dbReference type="Gene3D" id="1.20.5.1930">
    <property type="match status" value="1"/>
</dbReference>
<keyword evidence="12" id="KW-1185">Reference proteome</keyword>
<keyword evidence="8" id="KW-0812">Transmembrane</keyword>
<reference evidence="11" key="1">
    <citation type="submission" date="2021-06" db="EMBL/GenBank/DDBJ databases">
        <authorList>
            <person name="Lee C.-S."/>
            <person name="Jin L."/>
        </authorList>
    </citation>
    <scope>NUCLEOTIDE SEQUENCE</scope>
    <source>
        <strain evidence="11">Con5</strain>
        <plasmid evidence="11">p1</plasmid>
    </source>
</reference>
<dbReference type="CDD" id="cd16917">
    <property type="entry name" value="HATPase_UhpB-NarQ-NarX-like"/>
    <property type="match status" value="1"/>
</dbReference>
<feature type="domain" description="Histidine kinase" evidence="9">
    <location>
        <begin position="237"/>
        <end position="428"/>
    </location>
</feature>
<dbReference type="GO" id="GO:0000155">
    <property type="term" value="F:phosphorelay sensor kinase activity"/>
    <property type="evidence" value="ECO:0007669"/>
    <property type="project" value="InterPro"/>
</dbReference>
<dbReference type="InterPro" id="IPR050482">
    <property type="entry name" value="Sensor_HK_TwoCompSys"/>
</dbReference>
<feature type="transmembrane region" description="Helical" evidence="8">
    <location>
        <begin position="12"/>
        <end position="31"/>
    </location>
</feature>